<sequence length="722" mass="80117">MTTFSFPGLSRSNVARKAEMLESYEAAGLGWFWATDAKGRVSYLSENALVDLDWKRGEVIGAPLADLVTPDTGDAEVEGERETRPISFLLGTRNAISQLIVKVEVAGEDTWWELAGNPSFDRRGNFVGYRGSARDATVRVRSEREAARLSQFDQLTGLPNRRRIRSRLVTILSNFRNAKLSCSLVIVGLDRFKHINDTLGHKAGDELLVQAAGRLKRVFAHRGEVGRLGSDEFVVVLPEIDDRGELGEYGNQVIQLLSQPYSVNGARAIIGTSVGFATSPYDGLEVDELVKAADLALNDAKAHGRGRYRFYSTELADGAKRKRQIEEDLRDAIVQGELELHYQPILDASTHKLKCLEALMRWDHPERGMISPGLFIPIAEEIGLIKQMGDWALEHACRQAQEWPGEMRVAVNVSAIQFMDEDFTDTVANAIKVTGIKPERLELEITESVFMGDSETTQRKFKALKELGVRLALDDFGTGYSSLSYLRNAPFDKIKIDQSFVRGATEEDNNNSAIIASIVSLARVLKMETVAEGVETQDELKLVTELGASHLQGRIFSFAIRHEELIARLEAGEITYDPKGPERYRADRRTEYRRIGLVHDDHRYNVVLRNLSKTGALVEGLLDVPVGTDVVLDLGGGQLAVARVRRSHGFSQGLEFETPLISDGADGLCTRHRVSPYQIEAAGRPLRALGADPYAMLVSSEDELRPKAFREVEKVQAVAKRA</sequence>
<evidence type="ECO:0000313" key="5">
    <source>
        <dbReference type="Proteomes" id="UP000057938"/>
    </source>
</evidence>
<dbReference type="CDD" id="cd01948">
    <property type="entry name" value="EAL"/>
    <property type="match status" value="1"/>
</dbReference>
<dbReference type="InterPro" id="IPR000014">
    <property type="entry name" value="PAS"/>
</dbReference>
<reference evidence="4 5" key="1">
    <citation type="submission" date="2015-09" db="EMBL/GenBank/DDBJ databases">
        <title>Complete genome sequence of a benzo[a]pyrene-degrading bacterium Altererythrobacter epoxidivorans CGMCC 1.7731T.</title>
        <authorList>
            <person name="Li Z."/>
            <person name="Cheng H."/>
            <person name="Huo Y."/>
            <person name="Xu X."/>
        </authorList>
    </citation>
    <scope>NUCLEOTIDE SEQUENCE [LARGE SCALE GENOMIC DNA]</scope>
    <source>
        <strain evidence="4 5">CGMCC 1.7731</strain>
    </source>
</reference>
<dbReference type="InterPro" id="IPR000160">
    <property type="entry name" value="GGDEF_dom"/>
</dbReference>
<dbReference type="Gene3D" id="3.30.450.20">
    <property type="entry name" value="PAS domain"/>
    <property type="match status" value="1"/>
</dbReference>
<organism evidence="4 5">
    <name type="scientific">Altererythrobacter epoxidivorans</name>
    <dbReference type="NCBI Taxonomy" id="361183"/>
    <lineage>
        <taxon>Bacteria</taxon>
        <taxon>Pseudomonadati</taxon>
        <taxon>Pseudomonadota</taxon>
        <taxon>Alphaproteobacteria</taxon>
        <taxon>Sphingomonadales</taxon>
        <taxon>Erythrobacteraceae</taxon>
        <taxon>Altererythrobacter</taxon>
    </lineage>
</organism>
<dbReference type="CDD" id="cd00130">
    <property type="entry name" value="PAS"/>
    <property type="match status" value="1"/>
</dbReference>
<dbReference type="Proteomes" id="UP000057938">
    <property type="component" value="Chromosome"/>
</dbReference>
<evidence type="ECO:0000259" key="2">
    <source>
        <dbReference type="PROSITE" id="PS50883"/>
    </source>
</evidence>
<dbReference type="AlphaFoldDB" id="A0A0M4LUM8"/>
<accession>A0A0M4LUM8</accession>
<dbReference type="NCBIfam" id="TIGR00254">
    <property type="entry name" value="GGDEF"/>
    <property type="match status" value="1"/>
</dbReference>
<dbReference type="Pfam" id="PF00563">
    <property type="entry name" value="EAL"/>
    <property type="match status" value="1"/>
</dbReference>
<gene>
    <name evidence="4" type="ORF">AMC99_01373</name>
</gene>
<evidence type="ECO:0000259" key="1">
    <source>
        <dbReference type="PROSITE" id="PS50112"/>
    </source>
</evidence>
<evidence type="ECO:0000313" key="4">
    <source>
        <dbReference type="EMBL" id="ALE16667.1"/>
    </source>
</evidence>
<dbReference type="PROSITE" id="PS50112">
    <property type="entry name" value="PAS"/>
    <property type="match status" value="1"/>
</dbReference>
<dbReference type="SUPFAM" id="SSF55073">
    <property type="entry name" value="Nucleotide cyclase"/>
    <property type="match status" value="1"/>
</dbReference>
<dbReference type="SMART" id="SM00267">
    <property type="entry name" value="GGDEF"/>
    <property type="match status" value="1"/>
</dbReference>
<dbReference type="InterPro" id="IPR035919">
    <property type="entry name" value="EAL_sf"/>
</dbReference>
<dbReference type="InterPro" id="IPR013656">
    <property type="entry name" value="PAS_4"/>
</dbReference>
<dbReference type="Pfam" id="PF00990">
    <property type="entry name" value="GGDEF"/>
    <property type="match status" value="1"/>
</dbReference>
<dbReference type="SUPFAM" id="SSF55785">
    <property type="entry name" value="PYP-like sensor domain (PAS domain)"/>
    <property type="match status" value="1"/>
</dbReference>
<dbReference type="RefSeq" id="WP_083440108.1">
    <property type="nucleotide sequence ID" value="NZ_CP012669.1"/>
</dbReference>
<dbReference type="InterPro" id="IPR035965">
    <property type="entry name" value="PAS-like_dom_sf"/>
</dbReference>
<dbReference type="PROSITE" id="PS50883">
    <property type="entry name" value="EAL"/>
    <property type="match status" value="1"/>
</dbReference>
<protein>
    <submittedName>
        <fullName evidence="4">Diguanylate cyclase /phosphodiesterase (GGDEF &amp; EAL domains) with PAS /PAC sensor(S)</fullName>
    </submittedName>
</protein>
<proteinExistence type="predicted"/>
<dbReference type="InterPro" id="IPR029787">
    <property type="entry name" value="Nucleotide_cyclase"/>
</dbReference>
<dbReference type="SMART" id="SM00052">
    <property type="entry name" value="EAL"/>
    <property type="match status" value="1"/>
</dbReference>
<dbReference type="PATRIC" id="fig|361183.4.peg.1346"/>
<dbReference type="Gene3D" id="3.30.70.270">
    <property type="match status" value="1"/>
</dbReference>
<feature type="domain" description="EAL" evidence="2">
    <location>
        <begin position="322"/>
        <end position="573"/>
    </location>
</feature>
<dbReference type="Pfam" id="PF08448">
    <property type="entry name" value="PAS_4"/>
    <property type="match status" value="1"/>
</dbReference>
<dbReference type="InterPro" id="IPR001633">
    <property type="entry name" value="EAL_dom"/>
</dbReference>
<feature type="domain" description="GGDEF" evidence="3">
    <location>
        <begin position="180"/>
        <end position="313"/>
    </location>
</feature>
<dbReference type="InterPro" id="IPR052155">
    <property type="entry name" value="Biofilm_reg_signaling"/>
</dbReference>
<dbReference type="KEGG" id="aep:AMC99_01373"/>
<feature type="domain" description="PAS" evidence="1">
    <location>
        <begin position="32"/>
        <end position="71"/>
    </location>
</feature>
<dbReference type="SUPFAM" id="SSF141868">
    <property type="entry name" value="EAL domain-like"/>
    <property type="match status" value="1"/>
</dbReference>
<dbReference type="InterPro" id="IPR043128">
    <property type="entry name" value="Rev_trsase/Diguanyl_cyclase"/>
</dbReference>
<name>A0A0M4LUM8_9SPHN</name>
<dbReference type="PROSITE" id="PS50887">
    <property type="entry name" value="GGDEF"/>
    <property type="match status" value="1"/>
</dbReference>
<dbReference type="OrthoDB" id="9814202at2"/>
<dbReference type="PANTHER" id="PTHR44757:SF2">
    <property type="entry name" value="BIOFILM ARCHITECTURE MAINTENANCE PROTEIN MBAA"/>
    <property type="match status" value="1"/>
</dbReference>
<evidence type="ECO:0000259" key="3">
    <source>
        <dbReference type="PROSITE" id="PS50887"/>
    </source>
</evidence>
<dbReference type="PANTHER" id="PTHR44757">
    <property type="entry name" value="DIGUANYLATE CYCLASE DGCP"/>
    <property type="match status" value="1"/>
</dbReference>
<keyword evidence="5" id="KW-1185">Reference proteome</keyword>
<dbReference type="Gene3D" id="3.20.20.450">
    <property type="entry name" value="EAL domain"/>
    <property type="match status" value="1"/>
</dbReference>
<dbReference type="CDD" id="cd01949">
    <property type="entry name" value="GGDEF"/>
    <property type="match status" value="1"/>
</dbReference>
<dbReference type="STRING" id="361183.AMC99_01373"/>
<dbReference type="EMBL" id="CP012669">
    <property type="protein sequence ID" value="ALE16667.1"/>
    <property type="molecule type" value="Genomic_DNA"/>
</dbReference>